<protein>
    <submittedName>
        <fullName evidence="2">Chemotaxis protein</fullName>
    </submittedName>
</protein>
<dbReference type="Pfam" id="PF01739">
    <property type="entry name" value="CheR"/>
    <property type="match status" value="1"/>
</dbReference>
<dbReference type="PANTHER" id="PTHR24422:SF8">
    <property type="entry name" value="CHEMOTAXIS PROTEIN"/>
    <property type="match status" value="1"/>
</dbReference>
<dbReference type="SUPFAM" id="SSF53335">
    <property type="entry name" value="S-adenosyl-L-methionine-dependent methyltransferases"/>
    <property type="match status" value="1"/>
</dbReference>
<evidence type="ECO:0000313" key="3">
    <source>
        <dbReference type="Proteomes" id="UP000298438"/>
    </source>
</evidence>
<dbReference type="InterPro" id="IPR022642">
    <property type="entry name" value="CheR_C"/>
</dbReference>
<dbReference type="GO" id="GO:0008757">
    <property type="term" value="F:S-adenosylmethionine-dependent methyltransferase activity"/>
    <property type="evidence" value="ECO:0007669"/>
    <property type="project" value="InterPro"/>
</dbReference>
<keyword evidence="3" id="KW-1185">Reference proteome</keyword>
<dbReference type="InterPro" id="IPR000780">
    <property type="entry name" value="CheR_MeTrfase"/>
</dbReference>
<dbReference type="OrthoDB" id="8704177at2"/>
<gene>
    <name evidence="2" type="ORF">E4L96_11065</name>
</gene>
<dbReference type="PROSITE" id="PS50123">
    <property type="entry name" value="CHER"/>
    <property type="match status" value="1"/>
</dbReference>
<dbReference type="Gene3D" id="3.40.50.150">
    <property type="entry name" value="Vaccinia Virus protein VP39"/>
    <property type="match status" value="1"/>
</dbReference>
<dbReference type="Proteomes" id="UP000298438">
    <property type="component" value="Unassembled WGS sequence"/>
</dbReference>
<dbReference type="InterPro" id="IPR050903">
    <property type="entry name" value="Bact_Chemotaxis_MeTrfase"/>
</dbReference>
<evidence type="ECO:0000259" key="1">
    <source>
        <dbReference type="PROSITE" id="PS50123"/>
    </source>
</evidence>
<dbReference type="PANTHER" id="PTHR24422">
    <property type="entry name" value="CHEMOTAXIS PROTEIN METHYLTRANSFERASE"/>
    <property type="match status" value="1"/>
</dbReference>
<proteinExistence type="predicted"/>
<name>A0A4Y9SFM4_9BURK</name>
<feature type="domain" description="CheR-type methyltransferase" evidence="1">
    <location>
        <begin position="18"/>
        <end position="254"/>
    </location>
</feature>
<accession>A0A4Y9SFM4</accession>
<dbReference type="SMART" id="SM00138">
    <property type="entry name" value="MeTrc"/>
    <property type="match status" value="1"/>
</dbReference>
<reference evidence="2 3" key="1">
    <citation type="submission" date="2019-03" db="EMBL/GenBank/DDBJ databases">
        <title>Draft Genome Sequence of Massilia arenosa sp. nov., a Novel Massilia Species Isolated from a Sandy-loam Maize Soil.</title>
        <authorList>
            <person name="Raths R."/>
            <person name="Peta V."/>
            <person name="Bucking H."/>
        </authorList>
    </citation>
    <scope>NUCLEOTIDE SEQUENCE [LARGE SCALE GENOMIC DNA]</scope>
    <source>
        <strain evidence="2 3">MC02</strain>
    </source>
</reference>
<evidence type="ECO:0000313" key="2">
    <source>
        <dbReference type="EMBL" id="TFW19886.1"/>
    </source>
</evidence>
<comment type="caution">
    <text evidence="2">The sequence shown here is derived from an EMBL/GenBank/DDBJ whole genome shotgun (WGS) entry which is preliminary data.</text>
</comment>
<organism evidence="2 3">
    <name type="scientific">Zemynaea arenosa</name>
    <dbReference type="NCBI Taxonomy" id="2561931"/>
    <lineage>
        <taxon>Bacteria</taxon>
        <taxon>Pseudomonadati</taxon>
        <taxon>Pseudomonadota</taxon>
        <taxon>Betaproteobacteria</taxon>
        <taxon>Burkholderiales</taxon>
        <taxon>Oxalobacteraceae</taxon>
        <taxon>Telluria group</taxon>
        <taxon>Zemynaea</taxon>
    </lineage>
</organism>
<dbReference type="InterPro" id="IPR029063">
    <property type="entry name" value="SAM-dependent_MTases_sf"/>
</dbReference>
<dbReference type="AlphaFoldDB" id="A0A4Y9SFM4"/>
<dbReference type="EMBL" id="SPVF01000140">
    <property type="protein sequence ID" value="TFW19886.1"/>
    <property type="molecule type" value="Genomic_DNA"/>
</dbReference>
<sequence>MPHIESSGDEPAGLLTEELELELLLEALRQRFGYDYRAYDRMTVRRKVHAVQQERGLATVSLLQNAVLHEAGVADQLLRALAVQPMLLFDDPEQARLTRIALACLHASPVPRVWMPDCAGAEAAWSLAILLAEEQLHARTEIFATVATEELLREALEASIPLERMAEYQENYLKSGGRSNLAGYFDIKGKRATLVETLRARITWSQYNIVTDASPNEFQMIIARRMLPDLGPVLRQRVLRLFHESLCLFGVINLDRPFDGTDPLASQYQQLIPSVPWYKRIQ</sequence>